<evidence type="ECO:0000256" key="9">
    <source>
        <dbReference type="ARBA" id="ARBA00023002"/>
    </source>
</evidence>
<evidence type="ECO:0000313" key="16">
    <source>
        <dbReference type="Proteomes" id="UP000799118"/>
    </source>
</evidence>
<dbReference type="PRINTS" id="PR00385">
    <property type="entry name" value="P450"/>
</dbReference>
<sequence>MFSLLQVLTYAGGSLVVYGSISLVRLLYGEYTSTLRNLPGPPSPSWLFGNFKQIQETENNIFHEKWVREYGPTMRYKFLLSTSRLYTTDTKALSHVLLNTQIYERSELTRWILNRVTGPGLLSVEKETHKAQRRIANPAFGPAQLREFTKTFFEKSDELRDIWMSEIEAQGNGIARIDATAWLNMLTLDVVGRTGFNYDFHALKGNSEINELSKAFSVVFSSAFRVTPWMVVQKMVPVVGMLSPDGAAVRHARRTMERIGQQFLSESKAFVKAAGENADTFRSKDLLTLLVRSNMSKGIPDDQRISDEEVVAQIPAFLAAGHETTSTSMVWSLYALTQHKSVQDKLRQELLSVPTESLTMEELNSLPYLDAVVRESLRMYPAAPSAVRVAVKDDILPLSMPIIGRNGNECNHIRQNIDVPILAVHLSKELWGEDATEFKPERWEKLPEAVASIPGVWGNILTFIGGPHNCIGYRFAVLEMKAFLFSMVRAFELDLAVPSEEIIARRSIVRRPYVSSQMEAGSQLPLLVKLYSRS</sequence>
<dbReference type="GO" id="GO:0016705">
    <property type="term" value="F:oxidoreductase activity, acting on paired donors, with incorporation or reduction of molecular oxygen"/>
    <property type="evidence" value="ECO:0007669"/>
    <property type="project" value="InterPro"/>
</dbReference>
<evidence type="ECO:0000256" key="13">
    <source>
        <dbReference type="PIRSR" id="PIRSR602403-1"/>
    </source>
</evidence>
<comment type="cofactor">
    <cofactor evidence="1 13">
        <name>heme</name>
        <dbReference type="ChEBI" id="CHEBI:30413"/>
    </cofactor>
</comment>
<evidence type="ECO:0000256" key="3">
    <source>
        <dbReference type="ARBA" id="ARBA00004721"/>
    </source>
</evidence>
<evidence type="ECO:0000256" key="12">
    <source>
        <dbReference type="ARBA" id="ARBA00023136"/>
    </source>
</evidence>
<dbReference type="GO" id="GO:0005506">
    <property type="term" value="F:iron ion binding"/>
    <property type="evidence" value="ECO:0007669"/>
    <property type="project" value="InterPro"/>
</dbReference>
<comment type="similarity">
    <text evidence="4">Belongs to the cytochrome P450 family.</text>
</comment>
<comment type="pathway">
    <text evidence="3">Secondary metabolite biosynthesis; terpenoid biosynthesis.</text>
</comment>
<accession>A0A6A4HYY6</accession>
<dbReference type="PRINTS" id="PR00465">
    <property type="entry name" value="EP450IV"/>
</dbReference>
<evidence type="ECO:0000256" key="5">
    <source>
        <dbReference type="ARBA" id="ARBA00022617"/>
    </source>
</evidence>
<evidence type="ECO:0000256" key="8">
    <source>
        <dbReference type="ARBA" id="ARBA00022989"/>
    </source>
</evidence>
<evidence type="ECO:0000256" key="6">
    <source>
        <dbReference type="ARBA" id="ARBA00022692"/>
    </source>
</evidence>
<evidence type="ECO:0000313" key="15">
    <source>
        <dbReference type="EMBL" id="KAE9401805.1"/>
    </source>
</evidence>
<keyword evidence="5 13" id="KW-0349">Heme</keyword>
<dbReference type="InterPro" id="IPR001128">
    <property type="entry name" value="Cyt_P450"/>
</dbReference>
<dbReference type="OrthoDB" id="1470350at2759"/>
<keyword evidence="6 14" id="KW-0812">Transmembrane</keyword>
<name>A0A6A4HYY6_9AGAR</name>
<comment type="subcellular location">
    <subcellularLocation>
        <location evidence="2">Membrane</location>
    </subcellularLocation>
</comment>
<keyword evidence="10 13" id="KW-0408">Iron</keyword>
<dbReference type="SUPFAM" id="SSF48264">
    <property type="entry name" value="Cytochrome P450"/>
    <property type="match status" value="1"/>
</dbReference>
<dbReference type="Pfam" id="PF00067">
    <property type="entry name" value="p450"/>
    <property type="match status" value="1"/>
</dbReference>
<dbReference type="InterPro" id="IPR050121">
    <property type="entry name" value="Cytochrome_P450_monoxygenase"/>
</dbReference>
<evidence type="ECO:0000256" key="4">
    <source>
        <dbReference type="ARBA" id="ARBA00010617"/>
    </source>
</evidence>
<keyword evidence="8 14" id="KW-1133">Transmembrane helix</keyword>
<dbReference type="GO" id="GO:0016020">
    <property type="term" value="C:membrane"/>
    <property type="evidence" value="ECO:0007669"/>
    <property type="project" value="UniProtKB-SubCell"/>
</dbReference>
<feature type="binding site" description="axial binding residue" evidence="13">
    <location>
        <position position="470"/>
    </location>
    <ligand>
        <name>heme</name>
        <dbReference type="ChEBI" id="CHEBI:30413"/>
    </ligand>
    <ligandPart>
        <name>Fe</name>
        <dbReference type="ChEBI" id="CHEBI:18248"/>
    </ligandPart>
</feature>
<keyword evidence="12 14" id="KW-0472">Membrane</keyword>
<evidence type="ECO:0000256" key="1">
    <source>
        <dbReference type="ARBA" id="ARBA00001971"/>
    </source>
</evidence>
<keyword evidence="16" id="KW-1185">Reference proteome</keyword>
<evidence type="ECO:0000256" key="10">
    <source>
        <dbReference type="ARBA" id="ARBA00023004"/>
    </source>
</evidence>
<dbReference type="InterPro" id="IPR036396">
    <property type="entry name" value="Cyt_P450_sf"/>
</dbReference>
<evidence type="ECO:0000256" key="2">
    <source>
        <dbReference type="ARBA" id="ARBA00004370"/>
    </source>
</evidence>
<dbReference type="Gene3D" id="1.10.630.10">
    <property type="entry name" value="Cytochrome P450"/>
    <property type="match status" value="1"/>
</dbReference>
<evidence type="ECO:0000256" key="7">
    <source>
        <dbReference type="ARBA" id="ARBA00022723"/>
    </source>
</evidence>
<feature type="transmembrane region" description="Helical" evidence="14">
    <location>
        <begin position="7"/>
        <end position="28"/>
    </location>
</feature>
<evidence type="ECO:0000256" key="11">
    <source>
        <dbReference type="ARBA" id="ARBA00023033"/>
    </source>
</evidence>
<keyword evidence="11" id="KW-0503">Monooxygenase</keyword>
<proteinExistence type="inferred from homology"/>
<gene>
    <name evidence="15" type="ORF">BT96DRAFT_1091180</name>
</gene>
<keyword evidence="7 13" id="KW-0479">Metal-binding</keyword>
<evidence type="ECO:0000256" key="14">
    <source>
        <dbReference type="SAM" id="Phobius"/>
    </source>
</evidence>
<dbReference type="AlphaFoldDB" id="A0A6A4HYY6"/>
<keyword evidence="9" id="KW-0560">Oxidoreductase</keyword>
<dbReference type="PANTHER" id="PTHR24305">
    <property type="entry name" value="CYTOCHROME P450"/>
    <property type="match status" value="1"/>
</dbReference>
<dbReference type="Proteomes" id="UP000799118">
    <property type="component" value="Unassembled WGS sequence"/>
</dbReference>
<dbReference type="GO" id="GO:0004497">
    <property type="term" value="F:monooxygenase activity"/>
    <property type="evidence" value="ECO:0007669"/>
    <property type="project" value="UniProtKB-KW"/>
</dbReference>
<dbReference type="PANTHER" id="PTHR24305:SF166">
    <property type="entry name" value="CYTOCHROME P450 12A4, MITOCHONDRIAL-RELATED"/>
    <property type="match status" value="1"/>
</dbReference>
<dbReference type="EMBL" id="ML769442">
    <property type="protein sequence ID" value="KAE9401805.1"/>
    <property type="molecule type" value="Genomic_DNA"/>
</dbReference>
<dbReference type="GO" id="GO:0020037">
    <property type="term" value="F:heme binding"/>
    <property type="evidence" value="ECO:0007669"/>
    <property type="project" value="InterPro"/>
</dbReference>
<reference evidence="15" key="1">
    <citation type="journal article" date="2019" name="Environ. Microbiol.">
        <title>Fungal ecological strategies reflected in gene transcription - a case study of two litter decomposers.</title>
        <authorList>
            <person name="Barbi F."/>
            <person name="Kohler A."/>
            <person name="Barry K."/>
            <person name="Baskaran P."/>
            <person name="Daum C."/>
            <person name="Fauchery L."/>
            <person name="Ihrmark K."/>
            <person name="Kuo A."/>
            <person name="LaButti K."/>
            <person name="Lipzen A."/>
            <person name="Morin E."/>
            <person name="Grigoriev I.V."/>
            <person name="Henrissat B."/>
            <person name="Lindahl B."/>
            <person name="Martin F."/>
        </authorList>
    </citation>
    <scope>NUCLEOTIDE SEQUENCE</scope>
    <source>
        <strain evidence="15">JB14</strain>
    </source>
</reference>
<dbReference type="InterPro" id="IPR002403">
    <property type="entry name" value="Cyt_P450_E_grp-IV"/>
</dbReference>
<protein>
    <submittedName>
        <fullName evidence="15">Cytochrome P450</fullName>
    </submittedName>
</protein>
<organism evidence="15 16">
    <name type="scientific">Gymnopus androsaceus JB14</name>
    <dbReference type="NCBI Taxonomy" id="1447944"/>
    <lineage>
        <taxon>Eukaryota</taxon>
        <taxon>Fungi</taxon>
        <taxon>Dikarya</taxon>
        <taxon>Basidiomycota</taxon>
        <taxon>Agaricomycotina</taxon>
        <taxon>Agaricomycetes</taxon>
        <taxon>Agaricomycetidae</taxon>
        <taxon>Agaricales</taxon>
        <taxon>Marasmiineae</taxon>
        <taxon>Omphalotaceae</taxon>
        <taxon>Gymnopus</taxon>
    </lineage>
</organism>
<dbReference type="CDD" id="cd11069">
    <property type="entry name" value="CYP_FUM15-like"/>
    <property type="match status" value="1"/>
</dbReference>